<keyword evidence="2" id="KW-1185">Reference proteome</keyword>
<evidence type="ECO:0000313" key="2">
    <source>
        <dbReference type="Proteomes" id="UP000019376"/>
    </source>
</evidence>
<sequence length="259" mass="29615">MRSLSNNPMADRASLRLKYAKAASDLLKALSSDPKLTYSSNDLTKLRVSLGSFNPVDRNFITSNFCLFKPMSSEQVMEYSLDVSQQPEGTRNLCNNYDEMYQHPTGVTGRHLSGTMSDNAETTFLYLNRHVESSYKKTMHWPESLAEASNWNQIRDGNPFSDLPWGLLGGYSLTSQIPSWDVRADYEWQYDYRDPGTIYPHMMLVMKTGAVAIEGELLFCELGCITQVIQNRLQQNEFEKTSLFPVQDQKRSIRFLIVC</sequence>
<dbReference type="HOGENOM" id="CLU_055854_0_0_1"/>
<dbReference type="OrthoDB" id="4177740at2759"/>
<organism evidence="1 2">
    <name type="scientific">Penicillium oxalicum (strain 114-2 / CGMCC 5302)</name>
    <name type="common">Penicillium decumbens</name>
    <dbReference type="NCBI Taxonomy" id="933388"/>
    <lineage>
        <taxon>Eukaryota</taxon>
        <taxon>Fungi</taxon>
        <taxon>Dikarya</taxon>
        <taxon>Ascomycota</taxon>
        <taxon>Pezizomycotina</taxon>
        <taxon>Eurotiomycetes</taxon>
        <taxon>Eurotiomycetidae</taxon>
        <taxon>Eurotiales</taxon>
        <taxon>Aspergillaceae</taxon>
        <taxon>Penicillium</taxon>
    </lineage>
</organism>
<name>S8B7N4_PENO1</name>
<accession>S8B7N4</accession>
<evidence type="ECO:0000313" key="1">
    <source>
        <dbReference type="EMBL" id="EPS34993.1"/>
    </source>
</evidence>
<dbReference type="EMBL" id="KB644415">
    <property type="protein sequence ID" value="EPS34993.1"/>
    <property type="molecule type" value="Genomic_DNA"/>
</dbReference>
<proteinExistence type="predicted"/>
<dbReference type="PhylomeDB" id="S8B7N4"/>
<dbReference type="AlphaFoldDB" id="S8B7N4"/>
<dbReference type="Proteomes" id="UP000019376">
    <property type="component" value="Unassembled WGS sequence"/>
</dbReference>
<dbReference type="STRING" id="933388.S8B7N4"/>
<reference evidence="1 2" key="1">
    <citation type="journal article" date="2013" name="PLoS ONE">
        <title>Genomic and secretomic analyses reveal unique features of the lignocellulolytic enzyme system of Penicillium decumbens.</title>
        <authorList>
            <person name="Liu G."/>
            <person name="Zhang L."/>
            <person name="Wei X."/>
            <person name="Zou G."/>
            <person name="Qin Y."/>
            <person name="Ma L."/>
            <person name="Li J."/>
            <person name="Zheng H."/>
            <person name="Wang S."/>
            <person name="Wang C."/>
            <person name="Xun L."/>
            <person name="Zhao G.-P."/>
            <person name="Zhou Z."/>
            <person name="Qu Y."/>
        </authorList>
    </citation>
    <scope>NUCLEOTIDE SEQUENCE [LARGE SCALE GENOMIC DNA]</scope>
    <source>
        <strain evidence="2">114-2 / CGMCC 5302</strain>
    </source>
</reference>
<gene>
    <name evidence="1" type="ORF">PDE_09958</name>
</gene>
<protein>
    <submittedName>
        <fullName evidence="1">Uncharacterized protein</fullName>
    </submittedName>
</protein>